<dbReference type="CDD" id="cd00609">
    <property type="entry name" value="AAT_like"/>
    <property type="match status" value="1"/>
</dbReference>
<evidence type="ECO:0000256" key="2">
    <source>
        <dbReference type="ARBA" id="ARBA00007441"/>
    </source>
</evidence>
<dbReference type="InterPro" id="IPR004839">
    <property type="entry name" value="Aminotransferase_I/II_large"/>
</dbReference>
<dbReference type="GO" id="GO:0006520">
    <property type="term" value="P:amino acid metabolic process"/>
    <property type="evidence" value="ECO:0007669"/>
    <property type="project" value="InterPro"/>
</dbReference>
<dbReference type="InterPro" id="IPR050596">
    <property type="entry name" value="AspAT/PAT-like"/>
</dbReference>
<dbReference type="SUPFAM" id="SSF53383">
    <property type="entry name" value="PLP-dependent transferases"/>
    <property type="match status" value="1"/>
</dbReference>
<evidence type="ECO:0000256" key="4">
    <source>
        <dbReference type="ARBA" id="ARBA00022679"/>
    </source>
</evidence>
<keyword evidence="9" id="KW-1185">Reference proteome</keyword>
<dbReference type="Pfam" id="PF00155">
    <property type="entry name" value="Aminotran_1_2"/>
    <property type="match status" value="1"/>
</dbReference>
<dbReference type="EC" id="2.6.1.-" evidence="6"/>
<dbReference type="Proteomes" id="UP000051249">
    <property type="component" value="Unassembled WGS sequence"/>
</dbReference>
<evidence type="ECO:0000259" key="7">
    <source>
        <dbReference type="Pfam" id="PF00155"/>
    </source>
</evidence>
<proteinExistence type="inferred from homology"/>
<organism evidence="8 9">
    <name type="scientific">Pediococcus argentinicus</name>
    <dbReference type="NCBI Taxonomy" id="480391"/>
    <lineage>
        <taxon>Bacteria</taxon>
        <taxon>Bacillati</taxon>
        <taxon>Bacillota</taxon>
        <taxon>Bacilli</taxon>
        <taxon>Lactobacillales</taxon>
        <taxon>Lactobacillaceae</taxon>
        <taxon>Pediococcus</taxon>
    </lineage>
</organism>
<feature type="domain" description="Aminotransferase class I/classII large" evidence="7">
    <location>
        <begin position="37"/>
        <end position="384"/>
    </location>
</feature>
<keyword evidence="3 6" id="KW-0032">Aminotransferase</keyword>
<evidence type="ECO:0000256" key="3">
    <source>
        <dbReference type="ARBA" id="ARBA00022576"/>
    </source>
</evidence>
<dbReference type="InterPro" id="IPR015421">
    <property type="entry name" value="PyrdxlP-dep_Trfase_major"/>
</dbReference>
<keyword evidence="4 6" id="KW-0808">Transferase</keyword>
<dbReference type="GO" id="GO:0030170">
    <property type="term" value="F:pyridoxal phosphate binding"/>
    <property type="evidence" value="ECO:0007669"/>
    <property type="project" value="InterPro"/>
</dbReference>
<dbReference type="GO" id="GO:0008483">
    <property type="term" value="F:transaminase activity"/>
    <property type="evidence" value="ECO:0007669"/>
    <property type="project" value="UniProtKB-KW"/>
</dbReference>
<keyword evidence="5" id="KW-0663">Pyridoxal phosphate</keyword>
<dbReference type="EMBL" id="JQCQ01000042">
    <property type="protein sequence ID" value="KRO22051.1"/>
    <property type="molecule type" value="Genomic_DNA"/>
</dbReference>
<evidence type="ECO:0000256" key="5">
    <source>
        <dbReference type="ARBA" id="ARBA00022898"/>
    </source>
</evidence>
<evidence type="ECO:0000313" key="9">
    <source>
        <dbReference type="Proteomes" id="UP000051249"/>
    </source>
</evidence>
<evidence type="ECO:0000256" key="1">
    <source>
        <dbReference type="ARBA" id="ARBA00001933"/>
    </source>
</evidence>
<comment type="caution">
    <text evidence="8">The sequence shown here is derived from an EMBL/GenBank/DDBJ whole genome shotgun (WGS) entry which is preliminary data.</text>
</comment>
<name>A0A0R2NEM2_9LACO</name>
<accession>A0A0R2NEM2</accession>
<dbReference type="AlphaFoldDB" id="A0A0R2NEM2"/>
<dbReference type="PATRIC" id="fig|480391.4.peg.1331"/>
<dbReference type="PANTHER" id="PTHR46383">
    <property type="entry name" value="ASPARTATE AMINOTRANSFERASE"/>
    <property type="match status" value="1"/>
</dbReference>
<dbReference type="PROSITE" id="PS00105">
    <property type="entry name" value="AA_TRANSFER_CLASS_1"/>
    <property type="match status" value="1"/>
</dbReference>
<dbReference type="InterPro" id="IPR004838">
    <property type="entry name" value="NHTrfase_class1_PyrdxlP-BS"/>
</dbReference>
<evidence type="ECO:0000256" key="6">
    <source>
        <dbReference type="RuleBase" id="RU000481"/>
    </source>
</evidence>
<dbReference type="Gene3D" id="3.40.640.10">
    <property type="entry name" value="Type I PLP-dependent aspartate aminotransferase-like (Major domain)"/>
    <property type="match status" value="1"/>
</dbReference>
<dbReference type="InterPro" id="IPR015424">
    <property type="entry name" value="PyrdxlP-dep_Trfase"/>
</dbReference>
<protein>
    <recommendedName>
        <fullName evidence="6">Aminotransferase</fullName>
        <ecNumber evidence="6">2.6.1.-</ecNumber>
    </recommendedName>
</protein>
<sequence length="396" mass="43451">MPNVDPRCITQINRDVQKLEPSAIRAFDIQVSSIPGITKLTLGEPDFDTAAHVKEAGINDIATNDSHYGATAGKPELRKVIAEYLQRHFDLNYTADEVLITVGATEAITVAMKTVLNPGDSVLIPTPVYSAYNAVATMLGVKSVLLNTSPTAFKLTPITLKAALDANPGIKALILNYPSNPTGVTYSKTELEELVQVIKQSGIWVISDEIYAELTYEKQHTSFAKLLPEQTIYINGVSKAYAMTGYRVGYIAGPADLMPFLTKVHQFMVTVVPNVTQAAAIEAISNGDAEIDKMREIYHQRQQFMKYALNKLGYEFVEPRGAFYLFIQIPTDFVGDSFAYALELAQEAGVAVIPGTAFGPGGERYVRLSYAASMEKLNLAIEKITKYQEEIKSEAM</sequence>
<evidence type="ECO:0000313" key="8">
    <source>
        <dbReference type="EMBL" id="KRO22051.1"/>
    </source>
</evidence>
<dbReference type="FunFam" id="3.40.640.10:FF:000033">
    <property type="entry name" value="Aspartate aminotransferase"/>
    <property type="match status" value="1"/>
</dbReference>
<comment type="similarity">
    <text evidence="2 6">Belongs to the class-I pyridoxal-phosphate-dependent aminotransferase family.</text>
</comment>
<gene>
    <name evidence="8" type="ORF">IV88_GL001309</name>
</gene>
<dbReference type="PANTHER" id="PTHR46383:SF4">
    <property type="entry name" value="AMINOTRANSFERASE"/>
    <property type="match status" value="1"/>
</dbReference>
<dbReference type="RefSeq" id="WP_057800409.1">
    <property type="nucleotide sequence ID" value="NZ_BJZZ01000043.1"/>
</dbReference>
<reference evidence="8 9" key="1">
    <citation type="journal article" date="2015" name="Genome Announc.">
        <title>Expanding the biotechnology potential of lactobacilli through comparative genomics of 213 strains and associated genera.</title>
        <authorList>
            <person name="Sun Z."/>
            <person name="Harris H.M."/>
            <person name="McCann A."/>
            <person name="Guo C."/>
            <person name="Argimon S."/>
            <person name="Zhang W."/>
            <person name="Yang X."/>
            <person name="Jeffery I.B."/>
            <person name="Cooney J.C."/>
            <person name="Kagawa T.F."/>
            <person name="Liu W."/>
            <person name="Song Y."/>
            <person name="Salvetti E."/>
            <person name="Wrobel A."/>
            <person name="Rasinkangas P."/>
            <person name="Parkhill J."/>
            <person name="Rea M.C."/>
            <person name="O'Sullivan O."/>
            <person name="Ritari J."/>
            <person name="Douillard F.P."/>
            <person name="Paul Ross R."/>
            <person name="Yang R."/>
            <person name="Briner A.E."/>
            <person name="Felis G.E."/>
            <person name="de Vos W.M."/>
            <person name="Barrangou R."/>
            <person name="Klaenhammer T.R."/>
            <person name="Caufield P.W."/>
            <person name="Cui Y."/>
            <person name="Zhang H."/>
            <person name="O'Toole P.W."/>
        </authorList>
    </citation>
    <scope>NUCLEOTIDE SEQUENCE [LARGE SCALE GENOMIC DNA]</scope>
    <source>
        <strain evidence="8 9">DSM 23026</strain>
    </source>
</reference>
<dbReference type="OrthoDB" id="9802328at2"/>
<comment type="cofactor">
    <cofactor evidence="1 6">
        <name>pyridoxal 5'-phosphate</name>
        <dbReference type="ChEBI" id="CHEBI:597326"/>
    </cofactor>
</comment>